<evidence type="ECO:0000313" key="2">
    <source>
        <dbReference type="EMBL" id="MBO1263460.1"/>
    </source>
</evidence>
<accession>A0A939KJ93</accession>
<feature type="transmembrane region" description="Helical" evidence="1">
    <location>
        <begin position="93"/>
        <end position="116"/>
    </location>
</feature>
<comment type="caution">
    <text evidence="2">The sequence shown here is derived from an EMBL/GenBank/DDBJ whole genome shotgun (WGS) entry which is preliminary data.</text>
</comment>
<keyword evidence="1" id="KW-0472">Membrane</keyword>
<feature type="transmembrane region" description="Helical" evidence="1">
    <location>
        <begin position="33"/>
        <end position="54"/>
    </location>
</feature>
<proteinExistence type="predicted"/>
<organism evidence="2 3">
    <name type="scientific">Proteiniclasticum aestuarii</name>
    <dbReference type="NCBI Taxonomy" id="2817862"/>
    <lineage>
        <taxon>Bacteria</taxon>
        <taxon>Bacillati</taxon>
        <taxon>Bacillota</taxon>
        <taxon>Clostridia</taxon>
        <taxon>Eubacteriales</taxon>
        <taxon>Clostridiaceae</taxon>
        <taxon>Proteiniclasticum</taxon>
    </lineage>
</organism>
<evidence type="ECO:0000313" key="3">
    <source>
        <dbReference type="Proteomes" id="UP000664218"/>
    </source>
</evidence>
<keyword evidence="3" id="KW-1185">Reference proteome</keyword>
<dbReference type="Proteomes" id="UP000664218">
    <property type="component" value="Unassembled WGS sequence"/>
</dbReference>
<keyword evidence="1" id="KW-0812">Transmembrane</keyword>
<sequence length="155" mass="17303">MSQQLQVFILSMIPIIEQRGAIPLGFVYEMEPVTIFLLALFGSLVPSPFILLLFKQIYKFMASKPFFKRFVDLIDHKIAKNTDKLEKRKEIGLILFVAIPLPTTGIWTGSAVAAFLGLDFKKSLLCNFIGAVLSATVITIICLLIPGFFTAKTIF</sequence>
<feature type="transmembrane region" description="Helical" evidence="1">
    <location>
        <begin position="128"/>
        <end position="149"/>
    </location>
</feature>
<name>A0A939KJ93_9CLOT</name>
<dbReference type="InterPro" id="IPR009577">
    <property type="entry name" value="Sm_multidrug_ex"/>
</dbReference>
<dbReference type="Pfam" id="PF06695">
    <property type="entry name" value="Sm_multidrug_ex"/>
    <property type="match status" value="1"/>
</dbReference>
<keyword evidence="1" id="KW-1133">Transmembrane helix</keyword>
<reference evidence="2" key="1">
    <citation type="submission" date="2021-03" db="EMBL/GenBank/DDBJ databases">
        <title>Proteiniclasticum marinus sp. nov., isolated from tidal flat sediment.</title>
        <authorList>
            <person name="Namirimu T."/>
            <person name="Yang J.-A."/>
            <person name="Yang S.-H."/>
            <person name="Kim Y.-J."/>
            <person name="Kwon K.K."/>
        </authorList>
    </citation>
    <scope>NUCLEOTIDE SEQUENCE</scope>
    <source>
        <strain evidence="2">SCR006</strain>
    </source>
</reference>
<dbReference type="PANTHER" id="PTHR36007">
    <property type="entry name" value="TRANSPORT PROTEIN-RELATED"/>
    <property type="match status" value="1"/>
</dbReference>
<dbReference type="EMBL" id="JAFNJU010000001">
    <property type="protein sequence ID" value="MBO1263460.1"/>
    <property type="molecule type" value="Genomic_DNA"/>
</dbReference>
<dbReference type="AlphaFoldDB" id="A0A939KJ93"/>
<dbReference type="RefSeq" id="WP_207597983.1">
    <property type="nucleotide sequence ID" value="NZ_JAFNJU010000001.1"/>
</dbReference>
<dbReference type="PANTHER" id="PTHR36007:SF2">
    <property type="entry name" value="TRANSPORT PROTEIN-RELATED"/>
    <property type="match status" value="1"/>
</dbReference>
<gene>
    <name evidence="2" type="ORF">J3A84_00205</name>
</gene>
<protein>
    <submittedName>
        <fullName evidence="2">Small multi-drug export protein</fullName>
    </submittedName>
</protein>
<evidence type="ECO:0000256" key="1">
    <source>
        <dbReference type="SAM" id="Phobius"/>
    </source>
</evidence>